<dbReference type="PANTHER" id="PTHR43768">
    <property type="entry name" value="TREHALOSE 6-PHOSPHATE PHOSPHATASE"/>
    <property type="match status" value="1"/>
</dbReference>
<dbReference type="GO" id="GO:0005992">
    <property type="term" value="P:trehalose biosynthetic process"/>
    <property type="evidence" value="ECO:0007669"/>
    <property type="project" value="InterPro"/>
</dbReference>
<dbReference type="KEGG" id="nsy:104213413"/>
<protein>
    <submittedName>
        <fullName evidence="2">Probable trehalose-phosphate phosphatase G</fullName>
    </submittedName>
</protein>
<dbReference type="GeneID" id="104213413"/>
<name>A0A1U7VH87_NICSY</name>
<dbReference type="InterPro" id="IPR044651">
    <property type="entry name" value="OTSB-like"/>
</dbReference>
<gene>
    <name evidence="2" type="primary">LOC104213413</name>
</gene>
<dbReference type="AlphaFoldDB" id="A0A1U7VH87"/>
<evidence type="ECO:0000313" key="1">
    <source>
        <dbReference type="Proteomes" id="UP000189701"/>
    </source>
</evidence>
<dbReference type="Proteomes" id="UP000189701">
    <property type="component" value="Unplaced"/>
</dbReference>
<keyword evidence="1" id="KW-1185">Reference proteome</keyword>
<dbReference type="STRING" id="4096.A0A1U7VH87"/>
<dbReference type="RefSeq" id="XP_009761210.1">
    <property type="nucleotide sequence ID" value="XM_009762908.1"/>
</dbReference>
<dbReference type="eggNOG" id="KOG1050">
    <property type="taxonomic scope" value="Eukaryota"/>
</dbReference>
<proteinExistence type="predicted"/>
<reference evidence="2" key="2">
    <citation type="submission" date="2025-08" db="UniProtKB">
        <authorList>
            <consortium name="RefSeq"/>
        </authorList>
    </citation>
    <scope>IDENTIFICATION</scope>
    <source>
        <tissue evidence="2">Leaf</tissue>
    </source>
</reference>
<organism evidence="1 2">
    <name type="scientific">Nicotiana sylvestris</name>
    <name type="common">Wood tobacco</name>
    <name type="synonym">South American tobacco</name>
    <dbReference type="NCBI Taxonomy" id="4096"/>
    <lineage>
        <taxon>Eukaryota</taxon>
        <taxon>Viridiplantae</taxon>
        <taxon>Streptophyta</taxon>
        <taxon>Embryophyta</taxon>
        <taxon>Tracheophyta</taxon>
        <taxon>Spermatophyta</taxon>
        <taxon>Magnoliopsida</taxon>
        <taxon>eudicotyledons</taxon>
        <taxon>Gunneridae</taxon>
        <taxon>Pentapetalae</taxon>
        <taxon>asterids</taxon>
        <taxon>lamiids</taxon>
        <taxon>Solanales</taxon>
        <taxon>Solanaceae</taxon>
        <taxon>Nicotianoideae</taxon>
        <taxon>Nicotianeae</taxon>
        <taxon>Nicotiana</taxon>
    </lineage>
</organism>
<accession>A0A1U7VH87</accession>
<evidence type="ECO:0000313" key="2">
    <source>
        <dbReference type="RefSeq" id="XP_009761210.1"/>
    </source>
</evidence>
<dbReference type="PANTHER" id="PTHR43768:SF17">
    <property type="entry name" value="TREHALOSE-PHOSPHATE PHOSPHATASE F-RELATED"/>
    <property type="match status" value="1"/>
</dbReference>
<reference evidence="1" key="1">
    <citation type="journal article" date="2013" name="Genome Biol.">
        <title>Reference genomes and transcriptomes of Nicotiana sylvestris and Nicotiana tomentosiformis.</title>
        <authorList>
            <person name="Sierro N."/>
            <person name="Battey J.N."/>
            <person name="Ouadi S."/>
            <person name="Bovet L."/>
            <person name="Goepfert S."/>
            <person name="Bakaher N."/>
            <person name="Peitsch M.C."/>
            <person name="Ivanov N.V."/>
        </authorList>
    </citation>
    <scope>NUCLEOTIDE SEQUENCE [LARGE SCALE GENOMIC DNA]</scope>
</reference>
<sequence>MAFSPINVKTRHGFKEDEDNPKVFRSLVEITKGITAAKVENNKFCVSVHYRNVNEKVLEVRHVLNWDKGKVVEFLLESLGEWSLTVLWNCPEGFKMCYQLNPIHSK</sequence>
<dbReference type="GO" id="GO:0004805">
    <property type="term" value="F:trehalose-phosphatase activity"/>
    <property type="evidence" value="ECO:0007669"/>
    <property type="project" value="InterPro"/>
</dbReference>